<evidence type="ECO:0000313" key="2">
    <source>
        <dbReference type="Proteomes" id="UP000298111"/>
    </source>
</evidence>
<accession>A0A8H1L6F4</accession>
<proteinExistence type="predicted"/>
<protein>
    <submittedName>
        <fullName evidence="1">Uncharacterized protein</fullName>
    </submittedName>
</protein>
<name>A0A8H1L6F4_9ACTN</name>
<comment type="caution">
    <text evidence="1">The sequence shown here is derived from an EMBL/GenBank/DDBJ whole genome shotgun (WGS) entry which is preliminary data.</text>
</comment>
<evidence type="ECO:0000313" key="1">
    <source>
        <dbReference type="EMBL" id="TGG78493.1"/>
    </source>
</evidence>
<dbReference type="AlphaFoldDB" id="A0A8H1L6F4"/>
<dbReference type="Proteomes" id="UP000298111">
    <property type="component" value="Unassembled WGS sequence"/>
</dbReference>
<reference evidence="1 2" key="1">
    <citation type="submission" date="2018-10" db="EMBL/GenBank/DDBJ databases">
        <title>Isolation of pseudouridimycin from Streptomyces albus DSM 40763.</title>
        <authorList>
            <person name="Rosenqvist P."/>
            <person name="Metsae-Ketelae M."/>
            <person name="Virta P."/>
        </authorList>
    </citation>
    <scope>NUCLEOTIDE SEQUENCE [LARGE SCALE GENOMIC DNA]</scope>
    <source>
        <strain evidence="1 2">DSM 40763</strain>
    </source>
</reference>
<dbReference type="GeneID" id="75186030"/>
<organism evidence="1 2">
    <name type="scientific">Streptomyces albus</name>
    <dbReference type="NCBI Taxonomy" id="1888"/>
    <lineage>
        <taxon>Bacteria</taxon>
        <taxon>Bacillati</taxon>
        <taxon>Actinomycetota</taxon>
        <taxon>Actinomycetes</taxon>
        <taxon>Kitasatosporales</taxon>
        <taxon>Streptomycetaceae</taxon>
        <taxon>Streptomyces</taxon>
    </lineage>
</organism>
<dbReference type="EMBL" id="RCIY01000087">
    <property type="protein sequence ID" value="TGG78493.1"/>
    <property type="molecule type" value="Genomic_DNA"/>
</dbReference>
<dbReference type="RefSeq" id="WP_135567488.1">
    <property type="nucleotide sequence ID" value="NZ_CP103061.1"/>
</dbReference>
<gene>
    <name evidence="1" type="ORF">D8771_25210</name>
</gene>
<sequence>MTVEALEVLKRDDTYIPSDGPHIAWEPCQFIDDIDGYTQRQSRGARLYLRDGRRTLAVAEVEGTRSTVIDVADEVSSQIGPWLATMRHLADAVALEGEADTLDLNIGHLVYHWEASQDMFVTAANHRLYDEEVSMAYRYEDLVRAVVPREDQRAHPLPEAAAMHSARLRQQAEGLRAQALLTAPDLREGPLPGVSWVGPYSRAKHKELRAFSESTWYADLPHQLLKGWKAADTAVWSAEERTGRRNALIRWAAARGLPKKVMADASGIARTTIDRVLTDKGTPA</sequence>